<organism evidence="2 3">
    <name type="scientific">Lepeophtheirus salmonis</name>
    <name type="common">Salmon louse</name>
    <name type="synonym">Caligus salmonis</name>
    <dbReference type="NCBI Taxonomy" id="72036"/>
    <lineage>
        <taxon>Eukaryota</taxon>
        <taxon>Metazoa</taxon>
        <taxon>Ecdysozoa</taxon>
        <taxon>Arthropoda</taxon>
        <taxon>Crustacea</taxon>
        <taxon>Multicrustacea</taxon>
        <taxon>Hexanauplia</taxon>
        <taxon>Copepoda</taxon>
        <taxon>Siphonostomatoida</taxon>
        <taxon>Caligidae</taxon>
        <taxon>Lepeophtheirus</taxon>
    </lineage>
</organism>
<dbReference type="AlphaFoldDB" id="A0A7R8CLQ0"/>
<dbReference type="EMBL" id="HG994594">
    <property type="protein sequence ID" value="CAF2860078.1"/>
    <property type="molecule type" value="Genomic_DNA"/>
</dbReference>
<proteinExistence type="predicted"/>
<feature type="region of interest" description="Disordered" evidence="1">
    <location>
        <begin position="1"/>
        <end position="20"/>
    </location>
</feature>
<evidence type="ECO:0000313" key="3">
    <source>
        <dbReference type="Proteomes" id="UP000675881"/>
    </source>
</evidence>
<feature type="compositionally biased region" description="Basic and acidic residues" evidence="1">
    <location>
        <begin position="1"/>
        <end position="12"/>
    </location>
</feature>
<accession>A0A7R8CLQ0</accession>
<gene>
    <name evidence="2" type="ORF">LSAA_5950</name>
</gene>
<evidence type="ECO:0000313" key="2">
    <source>
        <dbReference type="EMBL" id="CAF2860078.1"/>
    </source>
</evidence>
<name>A0A7R8CLQ0_LEPSM</name>
<reference evidence="2" key="1">
    <citation type="submission" date="2021-02" db="EMBL/GenBank/DDBJ databases">
        <authorList>
            <person name="Bekaert M."/>
        </authorList>
    </citation>
    <scope>NUCLEOTIDE SEQUENCE</scope>
    <source>
        <strain evidence="2">IoA-00</strain>
    </source>
</reference>
<evidence type="ECO:0000256" key="1">
    <source>
        <dbReference type="SAM" id="MobiDB-lite"/>
    </source>
</evidence>
<sequence>MFRENRRKREDQVTEGGSDYGLWDDEETEVVRRCRPLSPFTFTSLSLFHLKVLSPKDNRDAYPGRVQTSYHHKERGEFIHPREKLQISQIPSAWILEHFHSTLNYERSSSSVYEESLDSCSFRTLLVLSCESWTM</sequence>
<dbReference type="Proteomes" id="UP000675881">
    <property type="component" value="Chromosome 15"/>
</dbReference>
<protein>
    <submittedName>
        <fullName evidence="2">(salmon louse) hypothetical protein</fullName>
    </submittedName>
</protein>
<keyword evidence="3" id="KW-1185">Reference proteome</keyword>